<dbReference type="STRING" id="336963.C4JJY1"/>
<dbReference type="InParanoid" id="C4JJY1"/>
<feature type="compositionally biased region" description="Basic and acidic residues" evidence="1">
    <location>
        <begin position="122"/>
        <end position="134"/>
    </location>
</feature>
<evidence type="ECO:0000313" key="3">
    <source>
        <dbReference type="Proteomes" id="UP000002058"/>
    </source>
</evidence>
<proteinExistence type="predicted"/>
<evidence type="ECO:0000313" key="2">
    <source>
        <dbReference type="EMBL" id="EEP77089.1"/>
    </source>
</evidence>
<dbReference type="GeneID" id="8441700"/>
<feature type="compositionally biased region" description="Basic and acidic residues" evidence="1">
    <location>
        <begin position="14"/>
        <end position="37"/>
    </location>
</feature>
<accession>C4JJY1</accession>
<protein>
    <submittedName>
        <fullName evidence="2">Uncharacterized protein</fullName>
    </submittedName>
</protein>
<organism evidence="2 3">
    <name type="scientific">Uncinocarpus reesii (strain UAMH 1704)</name>
    <dbReference type="NCBI Taxonomy" id="336963"/>
    <lineage>
        <taxon>Eukaryota</taxon>
        <taxon>Fungi</taxon>
        <taxon>Dikarya</taxon>
        <taxon>Ascomycota</taxon>
        <taxon>Pezizomycotina</taxon>
        <taxon>Eurotiomycetes</taxon>
        <taxon>Eurotiomycetidae</taxon>
        <taxon>Onygenales</taxon>
        <taxon>Onygenaceae</taxon>
        <taxon>Uncinocarpus</taxon>
    </lineage>
</organism>
<dbReference type="HOGENOM" id="CLU_1579673_0_0_1"/>
<dbReference type="VEuPathDB" id="FungiDB:UREG_01938"/>
<dbReference type="Proteomes" id="UP000002058">
    <property type="component" value="Unassembled WGS sequence"/>
</dbReference>
<name>C4JJY1_UNCRE</name>
<feature type="compositionally biased region" description="Polar residues" evidence="1">
    <location>
        <begin position="82"/>
        <end position="91"/>
    </location>
</feature>
<feature type="compositionally biased region" description="Basic and acidic residues" evidence="1">
    <location>
        <begin position="157"/>
        <end position="169"/>
    </location>
</feature>
<feature type="compositionally biased region" description="Acidic residues" evidence="1">
    <location>
        <begin position="135"/>
        <end position="145"/>
    </location>
</feature>
<sequence length="169" mass="18505">MNLRVNTGLVFKQNNDREQMYASRETDSDQAAKEQVDAYKQPPSRPMTSPPSAVTVSSSSADDFTSGMSYCASHPSIPSVVSGASSLSNDGSHLYSGVHDKDPDKVPPLLRTGETVTNAKSTYERPHEDELRYDCDDEDDGESSDEGITFGRKRSKSAGDKSKNDYMRP</sequence>
<dbReference type="eggNOG" id="KOG0585">
    <property type="taxonomic scope" value="Eukaryota"/>
</dbReference>
<dbReference type="RefSeq" id="XP_002542422.1">
    <property type="nucleotide sequence ID" value="XM_002542376.1"/>
</dbReference>
<dbReference type="KEGG" id="ure:UREG_01938"/>
<feature type="region of interest" description="Disordered" evidence="1">
    <location>
        <begin position="1"/>
        <end position="169"/>
    </location>
</feature>
<dbReference type="EMBL" id="CH476615">
    <property type="protein sequence ID" value="EEP77089.1"/>
    <property type="molecule type" value="Genomic_DNA"/>
</dbReference>
<evidence type="ECO:0000256" key="1">
    <source>
        <dbReference type="SAM" id="MobiDB-lite"/>
    </source>
</evidence>
<reference evidence="3" key="1">
    <citation type="journal article" date="2009" name="Genome Res.">
        <title>Comparative genomic analyses of the human fungal pathogens Coccidioides and their relatives.</title>
        <authorList>
            <person name="Sharpton T.J."/>
            <person name="Stajich J.E."/>
            <person name="Rounsley S.D."/>
            <person name="Gardner M.J."/>
            <person name="Wortman J.R."/>
            <person name="Jordar V.S."/>
            <person name="Maiti R."/>
            <person name="Kodira C.D."/>
            <person name="Neafsey D.E."/>
            <person name="Zeng Q."/>
            <person name="Hung C.-Y."/>
            <person name="McMahan C."/>
            <person name="Muszewska A."/>
            <person name="Grynberg M."/>
            <person name="Mandel M.A."/>
            <person name="Kellner E.M."/>
            <person name="Barker B.M."/>
            <person name="Galgiani J.N."/>
            <person name="Orbach M.J."/>
            <person name="Kirkland T.N."/>
            <person name="Cole G.T."/>
            <person name="Henn M.R."/>
            <person name="Birren B.W."/>
            <person name="Taylor J.W."/>
        </authorList>
    </citation>
    <scope>NUCLEOTIDE SEQUENCE [LARGE SCALE GENOMIC DNA]</scope>
    <source>
        <strain evidence="3">UAMH 1704</strain>
    </source>
</reference>
<gene>
    <name evidence="2" type="ORF">UREG_01938</name>
</gene>
<keyword evidence="3" id="KW-1185">Reference proteome</keyword>
<feature type="compositionally biased region" description="Low complexity" evidence="1">
    <location>
        <begin position="50"/>
        <end position="63"/>
    </location>
</feature>
<dbReference type="AlphaFoldDB" id="C4JJY1"/>